<name>A0ABX0H9K9_9BACT</name>
<evidence type="ECO:0008006" key="3">
    <source>
        <dbReference type="Google" id="ProtNLM"/>
    </source>
</evidence>
<proteinExistence type="predicted"/>
<dbReference type="Proteomes" id="UP000649799">
    <property type="component" value="Unassembled WGS sequence"/>
</dbReference>
<accession>A0ABX0H9K9</accession>
<organism evidence="1 2">
    <name type="scientific">Cyclobacterium plantarum</name>
    <dbReference type="NCBI Taxonomy" id="2716263"/>
    <lineage>
        <taxon>Bacteria</taxon>
        <taxon>Pseudomonadati</taxon>
        <taxon>Bacteroidota</taxon>
        <taxon>Cytophagia</taxon>
        <taxon>Cytophagales</taxon>
        <taxon>Cyclobacteriaceae</taxon>
        <taxon>Cyclobacterium</taxon>
    </lineage>
</organism>
<comment type="caution">
    <text evidence="1">The sequence shown here is derived from an EMBL/GenBank/DDBJ whole genome shotgun (WGS) entry which is preliminary data.</text>
</comment>
<dbReference type="RefSeq" id="WP_166145749.1">
    <property type="nucleotide sequence ID" value="NZ_JAANYN010000003.1"/>
</dbReference>
<evidence type="ECO:0000313" key="2">
    <source>
        <dbReference type="Proteomes" id="UP000649799"/>
    </source>
</evidence>
<protein>
    <recommendedName>
        <fullName evidence="3">Lipocalin-like domain-containing protein</fullName>
    </recommendedName>
</protein>
<gene>
    <name evidence="1" type="ORF">G9Q97_08815</name>
</gene>
<keyword evidence="2" id="KW-1185">Reference proteome</keyword>
<reference evidence="1 2" key="1">
    <citation type="submission" date="2020-03" db="EMBL/GenBank/DDBJ databases">
        <title>Cyclobacterium plantarum sp. nov., a marine bacterium isolated from a coastal-marine wetland.</title>
        <authorList>
            <person name="Sanchez-Porro C."/>
            <person name="Ventosa A."/>
            <person name="Amoozegar M."/>
        </authorList>
    </citation>
    <scope>NUCLEOTIDE SEQUENCE [LARGE SCALE GENOMIC DNA]</scope>
    <source>
        <strain evidence="1 2">GBPx2</strain>
    </source>
</reference>
<evidence type="ECO:0000313" key="1">
    <source>
        <dbReference type="EMBL" id="NHE56911.1"/>
    </source>
</evidence>
<dbReference type="EMBL" id="JAANYN010000003">
    <property type="protein sequence ID" value="NHE56911.1"/>
    <property type="molecule type" value="Genomic_DNA"/>
</dbReference>
<sequence>MKSAIAYPMLAFFLFHIACTDSEAPILPGALTGTWIERFDLENQDSQLLQEETINFYDNGAYEHWMGYRDPETNVMLGYRHYAEGIYLLEGRRLMMRESKRLLHVGGTFYGQLDQLSPVSPYAETSADLKLIENGTRLEMHLSCNPVSSARCNPKKTFNKLGYFQ</sequence>